<dbReference type="EMBL" id="CAFBOZ010000121">
    <property type="protein sequence ID" value="CAB5005352.1"/>
    <property type="molecule type" value="Genomic_DNA"/>
</dbReference>
<dbReference type="AlphaFoldDB" id="A0A6J7PS24"/>
<name>A0A6J7PS24_9ZZZZ</name>
<accession>A0A6J7PS24</accession>
<gene>
    <name evidence="1" type="ORF">UFOPK3992_00948</name>
</gene>
<evidence type="ECO:0000313" key="1">
    <source>
        <dbReference type="EMBL" id="CAB5005352.1"/>
    </source>
</evidence>
<sequence length="31" mass="3236">MVVAPARVVVLLGAPWTARNGTTVGRILDAM</sequence>
<protein>
    <submittedName>
        <fullName evidence="1">Unannotated protein</fullName>
    </submittedName>
</protein>
<organism evidence="1">
    <name type="scientific">freshwater metagenome</name>
    <dbReference type="NCBI Taxonomy" id="449393"/>
    <lineage>
        <taxon>unclassified sequences</taxon>
        <taxon>metagenomes</taxon>
        <taxon>ecological metagenomes</taxon>
    </lineage>
</organism>
<proteinExistence type="predicted"/>
<reference evidence="1" key="1">
    <citation type="submission" date="2020-05" db="EMBL/GenBank/DDBJ databases">
        <authorList>
            <person name="Chiriac C."/>
            <person name="Salcher M."/>
            <person name="Ghai R."/>
            <person name="Kavagutti S V."/>
        </authorList>
    </citation>
    <scope>NUCLEOTIDE SEQUENCE</scope>
</reference>